<proteinExistence type="predicted"/>
<gene>
    <name evidence="3" type="ORF">Tcan_06437</name>
</gene>
<dbReference type="STRING" id="6265.A0A0B2VXZ6"/>
<accession>A0A0B2VXZ6</accession>
<feature type="compositionally biased region" description="Polar residues" evidence="1">
    <location>
        <begin position="181"/>
        <end position="191"/>
    </location>
</feature>
<feature type="compositionally biased region" description="Polar residues" evidence="1">
    <location>
        <begin position="850"/>
        <end position="863"/>
    </location>
</feature>
<feature type="compositionally biased region" description="Basic and acidic residues" evidence="1">
    <location>
        <begin position="307"/>
        <end position="322"/>
    </location>
</feature>
<feature type="region of interest" description="Disordered" evidence="1">
    <location>
        <begin position="1"/>
        <end position="160"/>
    </location>
</feature>
<feature type="compositionally biased region" description="Polar residues" evidence="1">
    <location>
        <begin position="70"/>
        <end position="80"/>
    </location>
</feature>
<feature type="region of interest" description="Disordered" evidence="1">
    <location>
        <begin position="520"/>
        <end position="583"/>
    </location>
</feature>
<feature type="compositionally biased region" description="Pro residues" evidence="1">
    <location>
        <begin position="1073"/>
        <end position="1083"/>
    </location>
</feature>
<feature type="compositionally biased region" description="Polar residues" evidence="1">
    <location>
        <begin position="117"/>
        <end position="130"/>
    </location>
</feature>
<dbReference type="OrthoDB" id="5857858at2759"/>
<feature type="compositionally biased region" description="Basic and acidic residues" evidence="1">
    <location>
        <begin position="15"/>
        <end position="31"/>
    </location>
</feature>
<dbReference type="AlphaFoldDB" id="A0A0B2VXZ6"/>
<feature type="compositionally biased region" description="Polar residues" evidence="1">
    <location>
        <begin position="32"/>
        <end position="43"/>
    </location>
</feature>
<feature type="region of interest" description="Disordered" evidence="1">
    <location>
        <begin position="966"/>
        <end position="998"/>
    </location>
</feature>
<evidence type="ECO:0000313" key="4">
    <source>
        <dbReference type="Proteomes" id="UP000031036"/>
    </source>
</evidence>
<comment type="caution">
    <text evidence="3">The sequence shown here is derived from an EMBL/GenBank/DDBJ whole genome shotgun (WGS) entry which is preliminary data.</text>
</comment>
<dbReference type="Proteomes" id="UP000031036">
    <property type="component" value="Unassembled WGS sequence"/>
</dbReference>
<feature type="compositionally biased region" description="Basic and acidic residues" evidence="1">
    <location>
        <begin position="95"/>
        <end position="116"/>
    </location>
</feature>
<dbReference type="PROSITE" id="PS51082">
    <property type="entry name" value="WH2"/>
    <property type="match status" value="1"/>
</dbReference>
<feature type="region of interest" description="Disordered" evidence="1">
    <location>
        <begin position="819"/>
        <end position="931"/>
    </location>
</feature>
<feature type="compositionally biased region" description="Polar residues" evidence="1">
    <location>
        <begin position="1053"/>
        <end position="1069"/>
    </location>
</feature>
<dbReference type="EMBL" id="JPKZ01000636">
    <property type="protein sequence ID" value="KHN86264.1"/>
    <property type="molecule type" value="Genomic_DNA"/>
</dbReference>
<dbReference type="GO" id="GO:0003779">
    <property type="term" value="F:actin binding"/>
    <property type="evidence" value="ECO:0007669"/>
    <property type="project" value="InterPro"/>
</dbReference>
<evidence type="ECO:0000313" key="3">
    <source>
        <dbReference type="EMBL" id="KHN86264.1"/>
    </source>
</evidence>
<feature type="region of interest" description="Disordered" evidence="1">
    <location>
        <begin position="1106"/>
        <end position="1125"/>
    </location>
</feature>
<organism evidence="3 4">
    <name type="scientific">Toxocara canis</name>
    <name type="common">Canine roundworm</name>
    <dbReference type="NCBI Taxonomy" id="6265"/>
    <lineage>
        <taxon>Eukaryota</taxon>
        <taxon>Metazoa</taxon>
        <taxon>Ecdysozoa</taxon>
        <taxon>Nematoda</taxon>
        <taxon>Chromadorea</taxon>
        <taxon>Rhabditida</taxon>
        <taxon>Spirurina</taxon>
        <taxon>Ascaridomorpha</taxon>
        <taxon>Ascaridoidea</taxon>
        <taxon>Toxocaridae</taxon>
        <taxon>Toxocara</taxon>
    </lineage>
</organism>
<feature type="region of interest" description="Disordered" evidence="1">
    <location>
        <begin position="1026"/>
        <end position="1086"/>
    </location>
</feature>
<keyword evidence="4" id="KW-1185">Reference proteome</keyword>
<feature type="compositionally biased region" description="Polar residues" evidence="1">
    <location>
        <begin position="544"/>
        <end position="570"/>
    </location>
</feature>
<feature type="compositionally biased region" description="Basic residues" evidence="1">
    <location>
        <begin position="1"/>
        <end position="14"/>
    </location>
</feature>
<feature type="compositionally biased region" description="Basic and acidic residues" evidence="1">
    <location>
        <begin position="46"/>
        <end position="59"/>
    </location>
</feature>
<feature type="compositionally biased region" description="Basic and acidic residues" evidence="1">
    <location>
        <begin position="918"/>
        <end position="928"/>
    </location>
</feature>
<feature type="compositionally biased region" description="Low complexity" evidence="1">
    <location>
        <begin position="882"/>
        <end position="912"/>
    </location>
</feature>
<evidence type="ECO:0000259" key="2">
    <source>
        <dbReference type="PROSITE" id="PS51082"/>
    </source>
</evidence>
<sequence>MSAHKKRGLFGLFKKKGEKEENEKAEKESTMHQRSSVSISAATANKEAKKGRSNTDRDVACNSAIPNGVLPNSDSKTNQQKGEHHSSDATVQLSEESKEIKSTKEKQVRVNEKQKQESAGSTNQKSNTTTESKEAADVPAKGRSTTDISSAKGLTLNDSTTKCLAVTDMATRNSTSLTAVNVMAHQSSDGTNKAIKGPKEEVQDNAVSTIKHEQQTNAGQKMESMESIESYEAPSTPEEHSPIPSDPSLTPRAASDNQSESTIDDSKTMLEEAEQTPEVPITVNQNDLPPSDSKHDPLGNRTSEVTEISKEQRSPGDQHLESLHQSSAESLRNARSALRSVPLASLPHAHIRPSQDADTISVGRNKAFKVGIIHYSPESFAGVKQRNAQFGGLSPPPIKRVSNMNMPTTSVKQHAESKPQLEERIEKMECTNEDGEDPLQKEYARLRTLFEQWQAHCTDPIAIKKAYTLKLQGELIAQLKLVQDLCSKAPPAHLVNHPPLTLPMLPPSHKKRPAIINYKFTPLSPNLPSQPQPPSPHLDESKAFKSSSQWDVTAESNKSSSQKKISTTAATYRPKGRGDVTSVVRPHSYTPLMRNEFSVPRMHESNNHFEPRTIAVTSYKDRPELHTISYVAAPSKQTDLCAVSDAGKDWNRSAGGHEIDEKGWITSTLRLGSSTKKDEQKEEKDSAFQRIQREIEIEAQRQRELKRMHQQLNKVTTIQEVDETEQQHPLKQDLQGGNLAQTSTKQISKTPIKCAQTKSTEKPQPNSLIRCAYTSTANQPKRTIADEKVQAQISATPIQDGSITAIKRGTVSAISRNLEHVSSQETSKVPLPRPGSNNSIKQVLQDVKLSAQSEHSNTASSTAGGAPTSKLDVAHRHGAHISNQTSRSSPASNSRPTSTSSTSMTKSNPSTTAADSAEVDHAKNDAHRPITTNIRSVISSAKNAHPHIENSNAASNEIKREKNTHNEGVYGSEAQQRKQDNDIEDNDDNHTNTSIEGNQFVIPPLRKVGMPVERVGIQLGFVREDKGDAEKSVQAGTSASSSSMPTVPDESSGKSSVSNAAESTNSVTVCTPLAPPPPPPGPAPVIAELRSPRSECSLTQWVPPTSLGMSQDSRLSSNASLQTPGIESVDDKKERFRKSLSPYAAIDPAILMAEMKKVQLKPATPVQKAKTTSSNDLRENLMREICDAGGIKSLRKTATPT</sequence>
<feature type="region of interest" description="Disordered" evidence="1">
    <location>
        <begin position="181"/>
        <end position="335"/>
    </location>
</feature>
<name>A0A0B2VXZ6_TOXCA</name>
<reference evidence="3 4" key="1">
    <citation type="submission" date="2014-11" db="EMBL/GenBank/DDBJ databases">
        <title>Genetic blueprint of the zoonotic pathogen Toxocara canis.</title>
        <authorList>
            <person name="Zhu X.-Q."/>
            <person name="Korhonen P.K."/>
            <person name="Cai H."/>
            <person name="Young N.D."/>
            <person name="Nejsum P."/>
            <person name="von Samson-Himmelstjerna G."/>
            <person name="Boag P.R."/>
            <person name="Tan P."/>
            <person name="Li Q."/>
            <person name="Min J."/>
            <person name="Yang Y."/>
            <person name="Wang X."/>
            <person name="Fang X."/>
            <person name="Hall R.S."/>
            <person name="Hofmann A."/>
            <person name="Sternberg P.W."/>
            <person name="Jex A.R."/>
            <person name="Gasser R.B."/>
        </authorList>
    </citation>
    <scope>NUCLEOTIDE SEQUENCE [LARGE SCALE GENOMIC DNA]</scope>
    <source>
        <strain evidence="3">PN_DK_2014</strain>
    </source>
</reference>
<protein>
    <recommendedName>
        <fullName evidence="2">WH2 domain-containing protein</fullName>
    </recommendedName>
</protein>
<evidence type="ECO:0000256" key="1">
    <source>
        <dbReference type="SAM" id="MobiDB-lite"/>
    </source>
</evidence>
<dbReference type="InterPro" id="IPR003124">
    <property type="entry name" value="WH2_dom"/>
</dbReference>
<feature type="region of interest" description="Disordered" evidence="1">
    <location>
        <begin position="1161"/>
        <end position="1180"/>
    </location>
</feature>
<feature type="domain" description="WH2" evidence="2">
    <location>
        <begin position="1177"/>
        <end position="1197"/>
    </location>
</feature>